<dbReference type="Proteomes" id="UP001652741">
    <property type="component" value="Chromosome ssa12"/>
</dbReference>
<gene>
    <name evidence="4 5" type="primary">LOC106564710</name>
</gene>
<feature type="compositionally biased region" description="Basic and acidic residues" evidence="2">
    <location>
        <begin position="253"/>
        <end position="262"/>
    </location>
</feature>
<accession>A0ABM3CKU4</accession>
<feature type="coiled-coil region" evidence="1">
    <location>
        <begin position="994"/>
        <end position="1021"/>
    </location>
</feature>
<proteinExistence type="predicted"/>
<feature type="region of interest" description="Disordered" evidence="2">
    <location>
        <begin position="346"/>
        <end position="385"/>
    </location>
</feature>
<feature type="compositionally biased region" description="Polar residues" evidence="2">
    <location>
        <begin position="771"/>
        <end position="784"/>
    </location>
</feature>
<dbReference type="RefSeq" id="XP_045547173.1">
    <property type="nucleotide sequence ID" value="XM_045691217.1"/>
</dbReference>
<feature type="region of interest" description="Disordered" evidence="2">
    <location>
        <begin position="1087"/>
        <end position="1135"/>
    </location>
</feature>
<feature type="region of interest" description="Disordered" evidence="2">
    <location>
        <begin position="29"/>
        <end position="63"/>
    </location>
</feature>
<dbReference type="GeneID" id="106564710"/>
<evidence type="ECO:0000256" key="1">
    <source>
        <dbReference type="SAM" id="Coils"/>
    </source>
</evidence>
<feature type="region of interest" description="Disordered" evidence="2">
    <location>
        <begin position="404"/>
        <end position="453"/>
    </location>
</feature>
<evidence type="ECO:0000313" key="5">
    <source>
        <dbReference type="RefSeq" id="XP_045547174.1"/>
    </source>
</evidence>
<name>A0ABM3CKU4_SALSA</name>
<keyword evidence="3" id="KW-1185">Reference proteome</keyword>
<evidence type="ECO:0000256" key="2">
    <source>
        <dbReference type="SAM" id="MobiDB-lite"/>
    </source>
</evidence>
<feature type="compositionally biased region" description="Basic and acidic residues" evidence="2">
    <location>
        <begin position="1089"/>
        <end position="1103"/>
    </location>
</feature>
<keyword evidence="1" id="KW-0175">Coiled coil</keyword>
<reference evidence="4 5" key="1">
    <citation type="submission" date="2025-05" db="UniProtKB">
        <authorList>
            <consortium name="RefSeq"/>
        </authorList>
    </citation>
    <scope>IDENTIFICATION</scope>
</reference>
<organism evidence="3 4">
    <name type="scientific">Salmo salar</name>
    <name type="common">Atlantic salmon</name>
    <dbReference type="NCBI Taxonomy" id="8030"/>
    <lineage>
        <taxon>Eukaryota</taxon>
        <taxon>Metazoa</taxon>
        <taxon>Chordata</taxon>
        <taxon>Craniata</taxon>
        <taxon>Vertebrata</taxon>
        <taxon>Euteleostomi</taxon>
        <taxon>Actinopterygii</taxon>
        <taxon>Neopterygii</taxon>
        <taxon>Teleostei</taxon>
        <taxon>Protacanthopterygii</taxon>
        <taxon>Salmoniformes</taxon>
        <taxon>Salmonidae</taxon>
        <taxon>Salmoninae</taxon>
        <taxon>Salmo</taxon>
    </lineage>
</organism>
<feature type="region of interest" description="Disordered" evidence="2">
    <location>
        <begin position="771"/>
        <end position="798"/>
    </location>
</feature>
<dbReference type="RefSeq" id="XP_045547174.1">
    <property type="nucleotide sequence ID" value="XM_045691218.1"/>
</dbReference>
<protein>
    <submittedName>
        <fullName evidence="4 5">Uncharacterized protein LOC106564710</fullName>
    </submittedName>
</protein>
<sequence length="1162" mass="127759">MFLYPRLGSLQASAGEQVLQTDVHSAGHDGLRLPALGDCPKDSPLKNLVPKPPQGPRPSRETNIAKAEKKAREAIKPRSAREAKAGVKNLSLQVVGVLALPQTLQSRTTCYSVLPAIKKGTKVTKMETTQPPGPLTPNDGEIMISSPSVDDLLTPKSDVTSEAKSDDASCPISPEAFSLTIFLKSHPQRKLIRKFLKQMNVTIGDLDEIIEWVVCVSSEVFLPVMALHRTSRPESSDSSRWGSGVLQIVSEKFHQRSSEPKGRLLGGQPPTPPSETDKELQGIADLSVSNILKRAQEDLFSSGEDDLENTHPGITLTEEKLSSIFSELFRDACESAQEAARRIHHMRSGRGNNSRNGICPGSSQGSSRSNMPELGELGSVRRPKGSDVHKVLSEGSFPVFALFGERPGEVGETSSPAGEMDETQTASTPSIPRSGHGGRRSSQTTIPTTGHREAGVTASNIFDVILHLAHSDTDRELHQEFSSEDDVSLNDIMDMKLTPAVEPLGQMLSSWRLVNRIFRGKVHYFGKELICKVYQMLLDTGMGRRPMARQSRSEPTLKDLAANRRLSNEFFTDVLYMFIQRAIKNLLENFLGLPTTPPGRDIMWNDNFNWMYRDGWGDTPTSSEEDSDSTWSSGLGEEEAESHGRWAALLEKGSFLTLQSSSSLSDDNKEALGAIYQVLTTRVGDILNSTCNDDYKARLIIQKGLDSGARERFPDSPCPSSPKDEEEVVVSGMTVSYPKPSTSTQAAWAAPAQTLDVFLPRPCLDEEEVVPSTSMKDNSVTTTHAARAAPSQTLEEEVGGAEVSDVSDSSMMPTKALEKIPSLLPGKILIEEDIRIRSTPWATIMSPQTLKLILQGIMRRLEASESPQTRRANDPFRLMKDLFLEVQHALKYADISVIFGLEESIQFIGEDAVKAIVKTAAKRLSLRSDSNRAQLCAARSGGEGAIRCMADTITQVIDDYSEDWSSDCHFGARRSCASGRSHSSTSSRSDVTFTEELLARRETLEEDLEEMADDSTGLEKTIVSSVISEKSQVISYLSESTEPISCALFTDLEDITSTQVRQTRTGRSFSYLGCLIVRHRLKSVSLSTKKKEKEEAMKEEVRKSGKKKRGNNKDQKKNKVSPLGNDSTVAADEPKKKQALFPRITAALAKLFCFPCKKRCKK</sequence>
<feature type="compositionally biased region" description="Polar residues" evidence="2">
    <location>
        <begin position="350"/>
        <end position="370"/>
    </location>
</feature>
<evidence type="ECO:0000313" key="3">
    <source>
        <dbReference type="Proteomes" id="UP001652741"/>
    </source>
</evidence>
<evidence type="ECO:0000313" key="4">
    <source>
        <dbReference type="RefSeq" id="XP_045547173.1"/>
    </source>
</evidence>
<feature type="region of interest" description="Disordered" evidence="2">
    <location>
        <begin position="253"/>
        <end position="279"/>
    </location>
</feature>